<dbReference type="OMA" id="WASHESR"/>
<feature type="compositionally biased region" description="Basic and acidic residues" evidence="1">
    <location>
        <begin position="572"/>
        <end position="606"/>
    </location>
</feature>
<feature type="region of interest" description="Disordered" evidence="1">
    <location>
        <begin position="133"/>
        <end position="231"/>
    </location>
</feature>
<dbReference type="KEGG" id="pno:SNOG_01327"/>
<evidence type="ECO:0000256" key="1">
    <source>
        <dbReference type="SAM" id="MobiDB-lite"/>
    </source>
</evidence>
<dbReference type="InterPro" id="IPR013083">
    <property type="entry name" value="Znf_RING/FYVE/PHD"/>
</dbReference>
<gene>
    <name evidence="2" type="ORF">JI435_013270</name>
</gene>
<dbReference type="Proteomes" id="UP000663193">
    <property type="component" value="Chromosome 6"/>
</dbReference>
<name>A0A7U2F2G5_PHANO</name>
<feature type="compositionally biased region" description="Pro residues" evidence="1">
    <location>
        <begin position="351"/>
        <end position="360"/>
    </location>
</feature>
<protein>
    <recommendedName>
        <fullName evidence="4">RING-type domain-containing protein</fullName>
    </recommendedName>
</protein>
<feature type="compositionally biased region" description="Basic and acidic residues" evidence="1">
    <location>
        <begin position="630"/>
        <end position="692"/>
    </location>
</feature>
<evidence type="ECO:0008006" key="4">
    <source>
        <dbReference type="Google" id="ProtNLM"/>
    </source>
</evidence>
<feature type="compositionally biased region" description="Basic and acidic residues" evidence="1">
    <location>
        <begin position="551"/>
        <end position="563"/>
    </location>
</feature>
<keyword evidence="3" id="KW-1185">Reference proteome</keyword>
<accession>A0A7U2F2G5</accession>
<proteinExistence type="predicted"/>
<feature type="region of interest" description="Disordered" evidence="1">
    <location>
        <begin position="286"/>
        <end position="411"/>
    </location>
</feature>
<feature type="region of interest" description="Disordered" evidence="1">
    <location>
        <begin position="551"/>
        <end position="707"/>
    </location>
</feature>
<reference evidence="3" key="1">
    <citation type="journal article" date="2021" name="BMC Genomics">
        <title>Chromosome-level genome assembly and manually-curated proteome of model necrotroph Parastagonospora nodorum Sn15 reveals a genome-wide trove of candidate effector homologs, and redundancy of virulence-related functions within an accessory chromosome.</title>
        <authorList>
            <person name="Bertazzoni S."/>
            <person name="Jones D.A.B."/>
            <person name="Phan H.T."/>
            <person name="Tan K.-C."/>
            <person name="Hane J.K."/>
        </authorList>
    </citation>
    <scope>NUCLEOTIDE SEQUENCE [LARGE SCALE GENOMIC DNA]</scope>
    <source>
        <strain evidence="3">SN15 / ATCC MYA-4574 / FGSC 10173)</strain>
    </source>
</reference>
<sequence>MPAPYRTLREFLRDGLIILRNGVDAECPICSDHLGSGASVNGTSDIVAQHIDSPCGAHYHVGCLLNWLALHNPERLLSIDGEGMTWDPAVPKKCPTCRTSLLARVQSMFDVSDARAFHLGLLGPVQNNVTAFPVTLPSRPPQTGPPAPTVESENASSFFSGGPSPDNGASHRNPPPSPLGGLARDEPIRLRHTPRVNIGATRRNQSSSPLDAPAENNDGELPSPSLGSLADDLRRYGLPTRSTRQWADEDSDDELEMLRTTTALSSRRNGLPTYLVADSATVESVNDASDRGLRLGGSARGPFIGSSYIRGYSNNLDRGRGRGRGRGPYHAHAGDNRGRSSGRGRGRGQPPGRPSSPPARPTLVRPMPRPAPSAAGPGSGEIRPSPSLTQDGSPTPVHRRTPSPPSDASGDDIASLILDARIASGRAYSAVLAVLDHPQSLVGELPEDFYVTQDYLLASGTMADTSALVWGQSPAEVQRVLGSANALDAVTEAREITHTLLERSRNVFRNEDAADRSRRDAELAWFRLRVGAADDARNRYEDERCRIRSNARRERNTPRDSVRPHTRHERTRSRDDRHDDARRHRDRSNDSVRYRRERSSSRDSVRHNARRGRSSSRDYARHNARRGRSSSRDYARHNARRERSSSRDYARHDARRERTYQDDRYGYARRERRRSRDDRYNGGRRFGNERSDGYTSRNDYGRDGRRG</sequence>
<dbReference type="RefSeq" id="XP_001791969.1">
    <property type="nucleotide sequence ID" value="XM_001791917.1"/>
</dbReference>
<evidence type="ECO:0000313" key="3">
    <source>
        <dbReference type="Proteomes" id="UP000663193"/>
    </source>
</evidence>
<organism evidence="2 3">
    <name type="scientific">Phaeosphaeria nodorum (strain SN15 / ATCC MYA-4574 / FGSC 10173)</name>
    <name type="common">Glume blotch fungus</name>
    <name type="synonym">Parastagonospora nodorum</name>
    <dbReference type="NCBI Taxonomy" id="321614"/>
    <lineage>
        <taxon>Eukaryota</taxon>
        <taxon>Fungi</taxon>
        <taxon>Dikarya</taxon>
        <taxon>Ascomycota</taxon>
        <taxon>Pezizomycotina</taxon>
        <taxon>Dothideomycetes</taxon>
        <taxon>Pleosporomycetidae</taxon>
        <taxon>Pleosporales</taxon>
        <taxon>Pleosporineae</taxon>
        <taxon>Phaeosphaeriaceae</taxon>
        <taxon>Parastagonospora</taxon>
    </lineage>
</organism>
<dbReference type="Gene3D" id="3.30.40.10">
    <property type="entry name" value="Zinc/RING finger domain, C3HC4 (zinc finger)"/>
    <property type="match status" value="1"/>
</dbReference>
<dbReference type="VEuPathDB" id="FungiDB:JI435_013270"/>
<dbReference type="AlphaFoldDB" id="A0A7U2F2G5"/>
<evidence type="ECO:0000313" key="2">
    <source>
        <dbReference type="EMBL" id="QRC96408.1"/>
    </source>
</evidence>
<feature type="compositionally biased region" description="Pro residues" evidence="1">
    <location>
        <begin position="138"/>
        <end position="148"/>
    </location>
</feature>
<dbReference type="SUPFAM" id="SSF57850">
    <property type="entry name" value="RING/U-box"/>
    <property type="match status" value="1"/>
</dbReference>
<dbReference type="EMBL" id="CP069028">
    <property type="protein sequence ID" value="QRC96408.1"/>
    <property type="molecule type" value="Genomic_DNA"/>
</dbReference>